<dbReference type="RefSeq" id="WP_131560412.1">
    <property type="nucleotide sequence ID" value="NZ_SJSN01000012.1"/>
</dbReference>
<feature type="domain" description="Response regulatory" evidence="2">
    <location>
        <begin position="5"/>
        <end position="119"/>
    </location>
</feature>
<dbReference type="Pfam" id="PF00072">
    <property type="entry name" value="Response_reg"/>
    <property type="match status" value="1"/>
</dbReference>
<dbReference type="Pfam" id="PF04397">
    <property type="entry name" value="LytTR"/>
    <property type="match status" value="1"/>
</dbReference>
<dbReference type="PROSITE" id="PS50930">
    <property type="entry name" value="HTH_LYTTR"/>
    <property type="match status" value="1"/>
</dbReference>
<organism evidence="4 5">
    <name type="scientific">Pedobacter frigidisoli</name>
    <dbReference type="NCBI Taxonomy" id="2530455"/>
    <lineage>
        <taxon>Bacteria</taxon>
        <taxon>Pseudomonadati</taxon>
        <taxon>Bacteroidota</taxon>
        <taxon>Sphingobacteriia</taxon>
        <taxon>Sphingobacteriales</taxon>
        <taxon>Sphingobacteriaceae</taxon>
        <taxon>Pedobacter</taxon>
    </lineage>
</organism>
<dbReference type="GO" id="GO:0000156">
    <property type="term" value="F:phosphorelay response regulator activity"/>
    <property type="evidence" value="ECO:0007669"/>
    <property type="project" value="InterPro"/>
</dbReference>
<proteinExistence type="predicted"/>
<dbReference type="EMBL" id="SJSN01000012">
    <property type="protein sequence ID" value="TCD05847.1"/>
    <property type="molecule type" value="Genomic_DNA"/>
</dbReference>
<evidence type="ECO:0000313" key="5">
    <source>
        <dbReference type="Proteomes" id="UP000291485"/>
    </source>
</evidence>
<dbReference type="PANTHER" id="PTHR37299">
    <property type="entry name" value="TRANSCRIPTIONAL REGULATOR-RELATED"/>
    <property type="match status" value="1"/>
</dbReference>
<gene>
    <name evidence="4" type="ORF">EZ449_15390</name>
</gene>
<dbReference type="InterPro" id="IPR001789">
    <property type="entry name" value="Sig_transdc_resp-reg_receiver"/>
</dbReference>
<keyword evidence="5" id="KW-1185">Reference proteome</keyword>
<dbReference type="Gene3D" id="3.40.50.2300">
    <property type="match status" value="1"/>
</dbReference>
<dbReference type="SMART" id="SM00448">
    <property type="entry name" value="REC"/>
    <property type="match status" value="1"/>
</dbReference>
<keyword evidence="1" id="KW-0597">Phosphoprotein</keyword>
<dbReference type="InterPro" id="IPR011006">
    <property type="entry name" value="CheY-like_superfamily"/>
</dbReference>
<name>A0A4V2MMD6_9SPHI</name>
<reference evidence="4 5" key="1">
    <citation type="submission" date="2019-02" db="EMBL/GenBank/DDBJ databases">
        <title>Pedobacter sp. RP-3-11 sp. nov., isolated from Arctic soil.</title>
        <authorList>
            <person name="Dahal R.H."/>
        </authorList>
    </citation>
    <scope>NUCLEOTIDE SEQUENCE [LARGE SCALE GENOMIC DNA]</scope>
    <source>
        <strain evidence="4 5">RP-3-11</strain>
    </source>
</reference>
<dbReference type="PANTHER" id="PTHR37299:SF1">
    <property type="entry name" value="STAGE 0 SPORULATION PROTEIN A HOMOLOG"/>
    <property type="match status" value="1"/>
</dbReference>
<evidence type="ECO:0000313" key="4">
    <source>
        <dbReference type="EMBL" id="TCD05847.1"/>
    </source>
</evidence>
<dbReference type="AlphaFoldDB" id="A0A4V2MMD6"/>
<sequence length="238" mass="27348">MTPLSCVLIDDDPAAIIQLTECISNYPNLNLVRAFTDPIKARKYLIELEEPIDILFTDVEMPGMSGIDLVREIKGKYRSLILVSGHLHYALDGYDLDAQQFLSKPFDYRKFEKIVSSVISKLPQTEASITIKLSGKNRAERLLHRDIIAIESASNYLKIHTTEKTYVPYGTLSEMQALLKPFSNFRRISRSVIINTNFVKGTVRYKITLDKNMVFTVGESYRKEFNKNFANYFKKKCK</sequence>
<dbReference type="SMART" id="SM00850">
    <property type="entry name" value="LytTR"/>
    <property type="match status" value="1"/>
</dbReference>
<feature type="modified residue" description="4-aspartylphosphate" evidence="1">
    <location>
        <position position="58"/>
    </location>
</feature>
<comment type="caution">
    <text evidence="4">The sequence shown here is derived from an EMBL/GenBank/DDBJ whole genome shotgun (WGS) entry which is preliminary data.</text>
</comment>
<feature type="domain" description="HTH LytTR-type" evidence="3">
    <location>
        <begin position="131"/>
        <end position="231"/>
    </location>
</feature>
<accession>A0A4V2MMD6</accession>
<dbReference type="OrthoDB" id="755985at2"/>
<evidence type="ECO:0000259" key="2">
    <source>
        <dbReference type="PROSITE" id="PS50110"/>
    </source>
</evidence>
<dbReference type="PROSITE" id="PS50110">
    <property type="entry name" value="RESPONSE_REGULATORY"/>
    <property type="match status" value="1"/>
</dbReference>
<dbReference type="InterPro" id="IPR007492">
    <property type="entry name" value="LytTR_DNA-bd_dom"/>
</dbReference>
<dbReference type="InterPro" id="IPR046947">
    <property type="entry name" value="LytR-like"/>
</dbReference>
<dbReference type="Gene3D" id="2.40.50.1020">
    <property type="entry name" value="LytTr DNA-binding domain"/>
    <property type="match status" value="1"/>
</dbReference>
<evidence type="ECO:0000256" key="1">
    <source>
        <dbReference type="PROSITE-ProRule" id="PRU00169"/>
    </source>
</evidence>
<dbReference type="SUPFAM" id="SSF52172">
    <property type="entry name" value="CheY-like"/>
    <property type="match status" value="1"/>
</dbReference>
<dbReference type="Proteomes" id="UP000291485">
    <property type="component" value="Unassembled WGS sequence"/>
</dbReference>
<dbReference type="GO" id="GO:0003677">
    <property type="term" value="F:DNA binding"/>
    <property type="evidence" value="ECO:0007669"/>
    <property type="project" value="InterPro"/>
</dbReference>
<protein>
    <submittedName>
        <fullName evidence="4">Response regulator transcription factor</fullName>
    </submittedName>
</protein>
<evidence type="ECO:0000259" key="3">
    <source>
        <dbReference type="PROSITE" id="PS50930"/>
    </source>
</evidence>